<dbReference type="GeneID" id="84808349"/>
<evidence type="ECO:0008006" key="3">
    <source>
        <dbReference type="Google" id="ProtNLM"/>
    </source>
</evidence>
<dbReference type="PROSITE" id="PS51257">
    <property type="entry name" value="PROKAR_LIPOPROTEIN"/>
    <property type="match status" value="1"/>
</dbReference>
<dbReference type="OrthoDB" id="3179827at2"/>
<reference evidence="2" key="1">
    <citation type="submission" date="2017-06" db="EMBL/GenBank/DDBJ databases">
        <title>Capnocytophaga spp. assemblies.</title>
        <authorList>
            <person name="Gulvik C.A."/>
        </authorList>
    </citation>
    <scope>NUCLEOTIDE SEQUENCE [LARGE SCALE GENOMIC DNA]</scope>
    <source>
        <strain evidence="2">H1496</strain>
    </source>
</reference>
<gene>
    <name evidence="1" type="ORF">CGC50_07245</name>
</gene>
<dbReference type="EMBL" id="CP022386">
    <property type="protein sequence ID" value="ATA86964.1"/>
    <property type="molecule type" value="Genomic_DNA"/>
</dbReference>
<accession>A0A250FPG6</accession>
<dbReference type="Proteomes" id="UP000217250">
    <property type="component" value="Chromosome"/>
</dbReference>
<dbReference type="KEGG" id="cgh:CGC50_07245"/>
<evidence type="ECO:0000313" key="2">
    <source>
        <dbReference type="Proteomes" id="UP000217250"/>
    </source>
</evidence>
<dbReference type="AlphaFoldDB" id="A0A250FPG6"/>
<protein>
    <recommendedName>
        <fullName evidence="3">Leucine Rich Repeat protein</fullName>
    </recommendedName>
</protein>
<sequence length="180" mass="20067">MKRIFVMAVAMLSLASCDKSKVENTVINKYYDKINTDTNTRQATLTLKDYLLTAGYDRNNDGIMQDSELAQIETLMAADKNITSLEGLEKMLTLKKADLSNNKIETATIRNTTLEELNLSGNKLVKLDISRAPRLTDKLDIRGNASLNCVQVEIVQLTELRRASNFKSDKGISILSTTCN</sequence>
<proteinExistence type="predicted"/>
<organism evidence="1 2">
    <name type="scientific">Capnocytophaga gingivalis</name>
    <dbReference type="NCBI Taxonomy" id="1017"/>
    <lineage>
        <taxon>Bacteria</taxon>
        <taxon>Pseudomonadati</taxon>
        <taxon>Bacteroidota</taxon>
        <taxon>Flavobacteriia</taxon>
        <taxon>Flavobacteriales</taxon>
        <taxon>Flavobacteriaceae</taxon>
        <taxon>Capnocytophaga</taxon>
    </lineage>
</organism>
<dbReference type="InterPro" id="IPR032675">
    <property type="entry name" value="LRR_dom_sf"/>
</dbReference>
<dbReference type="SUPFAM" id="SSF52058">
    <property type="entry name" value="L domain-like"/>
    <property type="match status" value="1"/>
</dbReference>
<evidence type="ECO:0000313" key="1">
    <source>
        <dbReference type="EMBL" id="ATA86964.1"/>
    </source>
</evidence>
<dbReference type="RefSeq" id="WP_095910244.1">
    <property type="nucleotide sequence ID" value="NZ_CAURQL010000013.1"/>
</dbReference>
<dbReference type="Gene3D" id="3.80.10.10">
    <property type="entry name" value="Ribonuclease Inhibitor"/>
    <property type="match status" value="1"/>
</dbReference>
<name>A0A250FPG6_9FLAO</name>